<evidence type="ECO:0000313" key="2">
    <source>
        <dbReference type="EMBL" id="MDP9821506.1"/>
    </source>
</evidence>
<evidence type="ECO:0000256" key="1">
    <source>
        <dbReference type="SAM" id="Phobius"/>
    </source>
</evidence>
<feature type="transmembrane region" description="Helical" evidence="1">
    <location>
        <begin position="37"/>
        <end position="60"/>
    </location>
</feature>
<comment type="caution">
    <text evidence="2">The sequence shown here is derived from an EMBL/GenBank/DDBJ whole genome shotgun (WGS) entry which is preliminary data.</text>
</comment>
<accession>A0ABT9NME7</accession>
<evidence type="ECO:0000313" key="3">
    <source>
        <dbReference type="Proteomes" id="UP001240447"/>
    </source>
</evidence>
<dbReference type="EMBL" id="JAUSQM010000001">
    <property type="protein sequence ID" value="MDP9821506.1"/>
    <property type="molecule type" value="Genomic_DNA"/>
</dbReference>
<feature type="transmembrane region" description="Helical" evidence="1">
    <location>
        <begin position="6"/>
        <end position="25"/>
    </location>
</feature>
<keyword evidence="1" id="KW-0812">Transmembrane</keyword>
<dbReference type="Proteomes" id="UP001240447">
    <property type="component" value="Unassembled WGS sequence"/>
</dbReference>
<dbReference type="Gene3D" id="2.40.50.140">
    <property type="entry name" value="Nucleic acid-binding proteins"/>
    <property type="match status" value="1"/>
</dbReference>
<evidence type="ECO:0008006" key="4">
    <source>
        <dbReference type="Google" id="ProtNLM"/>
    </source>
</evidence>
<gene>
    <name evidence="2" type="ORF">J2S59_001315</name>
</gene>
<dbReference type="InterPro" id="IPR012340">
    <property type="entry name" value="NA-bd_OB-fold"/>
</dbReference>
<protein>
    <recommendedName>
        <fullName evidence="4">NfeD-like C-terminal domain-containing protein</fullName>
    </recommendedName>
</protein>
<sequence length="182" mass="18161">MTTFFVIGVLGLLLIAVSLFIGDVLDGVFEVLDGFLGGIFSTAVIGGFTAAFGFGGAAALGAGLPMIGAVGVGIGVGAVFGWFAAWLTRLIRDGGSDATIESSDLLGHSGRVVTAIPADGLGTVRVVIGGHSVRRNARAEAALEPGTEVHVTGVLSPTAVTVAPVWPPLESSGEPPALPPQS</sequence>
<proteinExistence type="predicted"/>
<keyword evidence="1" id="KW-1133">Transmembrane helix</keyword>
<reference evidence="2 3" key="1">
    <citation type="submission" date="2023-07" db="EMBL/GenBank/DDBJ databases">
        <title>Sequencing the genomes of 1000 actinobacteria strains.</title>
        <authorList>
            <person name="Klenk H.-P."/>
        </authorList>
    </citation>
    <scope>NUCLEOTIDE SEQUENCE [LARGE SCALE GENOMIC DNA]</scope>
    <source>
        <strain evidence="2 3">GD13</strain>
    </source>
</reference>
<organism evidence="2 3">
    <name type="scientific">Nocardioides massiliensis</name>
    <dbReference type="NCBI Taxonomy" id="1325935"/>
    <lineage>
        <taxon>Bacteria</taxon>
        <taxon>Bacillati</taxon>
        <taxon>Actinomycetota</taxon>
        <taxon>Actinomycetes</taxon>
        <taxon>Propionibacteriales</taxon>
        <taxon>Nocardioidaceae</taxon>
        <taxon>Nocardioides</taxon>
    </lineage>
</organism>
<feature type="transmembrane region" description="Helical" evidence="1">
    <location>
        <begin position="66"/>
        <end position="87"/>
    </location>
</feature>
<dbReference type="RefSeq" id="WP_068125182.1">
    <property type="nucleotide sequence ID" value="NZ_CCXJ01000813.2"/>
</dbReference>
<keyword evidence="3" id="KW-1185">Reference proteome</keyword>
<name>A0ABT9NME7_9ACTN</name>
<keyword evidence="1" id="KW-0472">Membrane</keyword>